<keyword evidence="1" id="KW-0694">RNA-binding</keyword>
<dbReference type="PROSITE" id="PS50084">
    <property type="entry name" value="KH_TYPE_1"/>
    <property type="match status" value="1"/>
</dbReference>
<evidence type="ECO:0000256" key="2">
    <source>
        <dbReference type="SAM" id="MobiDB-lite"/>
    </source>
</evidence>
<dbReference type="Gene3D" id="3.90.1140.10">
    <property type="entry name" value="Cyclic phosphodiesterase"/>
    <property type="match status" value="1"/>
</dbReference>
<dbReference type="InterPro" id="IPR004088">
    <property type="entry name" value="KH_dom_type_1"/>
</dbReference>
<proteinExistence type="predicted"/>
<dbReference type="Proteomes" id="UP001642540">
    <property type="component" value="Unassembled WGS sequence"/>
</dbReference>
<dbReference type="InterPro" id="IPR004087">
    <property type="entry name" value="KH_dom"/>
</dbReference>
<evidence type="ECO:0000313" key="5">
    <source>
        <dbReference type="Proteomes" id="UP001642540"/>
    </source>
</evidence>
<dbReference type="Gene3D" id="3.30.1370.10">
    <property type="entry name" value="K Homology domain, type 1"/>
    <property type="match status" value="1"/>
</dbReference>
<dbReference type="Pfam" id="PF10469">
    <property type="entry name" value="AKAP7_NLS"/>
    <property type="match status" value="1"/>
</dbReference>
<comment type="caution">
    <text evidence="4">The sequence shown here is derived from an EMBL/GenBank/DDBJ whole genome shotgun (WGS) entry which is preliminary data.</text>
</comment>
<dbReference type="SUPFAM" id="SSF54791">
    <property type="entry name" value="Eukaryotic type KH-domain (KH-domain type I)"/>
    <property type="match status" value="1"/>
</dbReference>
<dbReference type="PANTHER" id="PTHR13360">
    <property type="entry name" value="ACTIVATING SIGNAL COINTEGRATOR 1 COMPLEX SUBUNIT 1"/>
    <property type="match status" value="1"/>
</dbReference>
<protein>
    <recommendedName>
        <fullName evidence="3">K Homology domain-containing protein</fullName>
    </recommendedName>
</protein>
<dbReference type="Pfam" id="PF00013">
    <property type="entry name" value="KH_1"/>
    <property type="match status" value="1"/>
</dbReference>
<dbReference type="InterPro" id="IPR009210">
    <property type="entry name" value="ASCC1"/>
</dbReference>
<dbReference type="CDD" id="cd22419">
    <property type="entry name" value="KH-I_ASCC1"/>
    <property type="match status" value="1"/>
</dbReference>
<evidence type="ECO:0000313" key="4">
    <source>
        <dbReference type="EMBL" id="CAL8114238.1"/>
    </source>
</evidence>
<dbReference type="InterPro" id="IPR019510">
    <property type="entry name" value="AKAP7-like_phosphoesterase"/>
</dbReference>
<feature type="region of interest" description="Disordered" evidence="2">
    <location>
        <begin position="319"/>
        <end position="340"/>
    </location>
</feature>
<evidence type="ECO:0000256" key="1">
    <source>
        <dbReference type="PROSITE-ProRule" id="PRU00117"/>
    </source>
</evidence>
<dbReference type="InterPro" id="IPR036612">
    <property type="entry name" value="KH_dom_type_1_sf"/>
</dbReference>
<organism evidence="4 5">
    <name type="scientific">Orchesella dallaii</name>
    <dbReference type="NCBI Taxonomy" id="48710"/>
    <lineage>
        <taxon>Eukaryota</taxon>
        <taxon>Metazoa</taxon>
        <taxon>Ecdysozoa</taxon>
        <taxon>Arthropoda</taxon>
        <taxon>Hexapoda</taxon>
        <taxon>Collembola</taxon>
        <taxon>Entomobryomorpha</taxon>
        <taxon>Entomobryoidea</taxon>
        <taxon>Orchesellidae</taxon>
        <taxon>Orchesellinae</taxon>
        <taxon>Orchesella</taxon>
    </lineage>
</organism>
<feature type="compositionally biased region" description="Polar residues" evidence="2">
    <location>
        <begin position="319"/>
        <end position="328"/>
    </location>
</feature>
<dbReference type="PANTHER" id="PTHR13360:SF1">
    <property type="entry name" value="ACTIVATING SIGNAL COINTEGRATOR 1 COMPLEX SUBUNIT 1"/>
    <property type="match status" value="1"/>
</dbReference>
<dbReference type="EMBL" id="CAXLJM020000049">
    <property type="protein sequence ID" value="CAL8114238.1"/>
    <property type="molecule type" value="Genomic_DNA"/>
</dbReference>
<evidence type="ECO:0000259" key="3">
    <source>
        <dbReference type="SMART" id="SM00322"/>
    </source>
</evidence>
<dbReference type="SMART" id="SM00322">
    <property type="entry name" value="KH"/>
    <property type="match status" value="1"/>
</dbReference>
<sequence>MDVLKPEVYWAGNRCYRINPCRNEHESVINSVNSGPYQHEERDFPAPTSSAVRKPYVEADDYEDASNGMDEESGFDGENVEITKEDNGFKSICNIPSSLFSHIIGAKGTVKKRIEMETQTRIYVPRQNERGDIVIRGQNEGDIRRAYRRLNQIALNARFKREATHFVCFPINETSVTEKVKEFMDAVMSECGLHSRGLDHNIFGGMEKLHLTLCVMVLLDERERNRASEILSSLQPSIKQLTEGKTVRIRLKGLEIMNDDPSQVDVLYAKCEPLSSNGVEQEIADLIAKEFSKQGLAKESKGEKVKLHCTIINTRYRNEGDNVSTGRSRPSDNRGRNNGWSTRESFDARVVLQKFGNFDFGIVEIKEIKIATRHTKASDGFYKCYASLSITDVN</sequence>
<gene>
    <name evidence="4" type="ORF">ODALV1_LOCUS16375</name>
</gene>
<dbReference type="InterPro" id="IPR047538">
    <property type="entry name" value="KH-I_ASCC1"/>
</dbReference>
<accession>A0ABP1R214</accession>
<reference evidence="4 5" key="1">
    <citation type="submission" date="2024-08" db="EMBL/GenBank/DDBJ databases">
        <authorList>
            <person name="Cucini C."/>
            <person name="Frati F."/>
        </authorList>
    </citation>
    <scope>NUCLEOTIDE SEQUENCE [LARGE SCALE GENOMIC DNA]</scope>
</reference>
<keyword evidence="5" id="KW-1185">Reference proteome</keyword>
<feature type="domain" description="K Homology" evidence="3">
    <location>
        <begin position="87"/>
        <end position="155"/>
    </location>
</feature>
<name>A0ABP1R214_9HEXA</name>